<evidence type="ECO:0000259" key="4">
    <source>
        <dbReference type="PROSITE" id="PS50110"/>
    </source>
</evidence>
<dbReference type="FunFam" id="3.30.70.270:FF:000001">
    <property type="entry name" value="Diguanylate cyclase domain protein"/>
    <property type="match status" value="1"/>
</dbReference>
<dbReference type="Proteomes" id="UP000184603">
    <property type="component" value="Unassembled WGS sequence"/>
</dbReference>
<dbReference type="NCBIfam" id="TIGR00254">
    <property type="entry name" value="GGDEF"/>
    <property type="match status" value="1"/>
</dbReference>
<dbReference type="OrthoDB" id="9778432at2"/>
<gene>
    <name evidence="6" type="ORF">SAMN02745220_01496</name>
</gene>
<dbReference type="AlphaFoldDB" id="A0A1M7Y310"/>
<feature type="modified residue" description="4-aspartylphosphate" evidence="3">
    <location>
        <position position="57"/>
    </location>
</feature>
<evidence type="ECO:0000256" key="2">
    <source>
        <dbReference type="ARBA" id="ARBA00034247"/>
    </source>
</evidence>
<sequence length="327" mass="37000">MRNNEKPRILIVDDEKINLKVLADLLKDEYLPMLARNGEQALMLAFSDTPPDLILLDVVMPQMGGHEVIKILKNDDQTKNIPVIFVTALNSTEDEERGLLLGAVDYIAKPFSPPIVKMRLRNQLRIVHQYKLLDQLAYLDGLTEISNRRRFEEVFQKEWARSARNGTSFSLAMADVDYFKQYNDHYGHAMGDTALQKIARALDSVLRRPGDLIARYGGEEFVLLLPETDMYAAQEVAQRCLQKVNELNIVHQYSLVADHVSISLGIVTKGHDDIISPQDFVMTADRNLYLAKENGRNQIVASMIGDERLLFHSAQEDAPPSSQPSPK</sequence>
<dbReference type="SMART" id="SM00267">
    <property type="entry name" value="GGDEF"/>
    <property type="match status" value="1"/>
</dbReference>
<dbReference type="InterPro" id="IPR050469">
    <property type="entry name" value="Diguanylate_Cyclase"/>
</dbReference>
<dbReference type="PROSITE" id="PS50110">
    <property type="entry name" value="RESPONSE_REGULATORY"/>
    <property type="match status" value="1"/>
</dbReference>
<proteinExistence type="predicted"/>
<keyword evidence="3" id="KW-0597">Phosphoprotein</keyword>
<dbReference type="GO" id="GO:1902201">
    <property type="term" value="P:negative regulation of bacterial-type flagellum-dependent cell motility"/>
    <property type="evidence" value="ECO:0007669"/>
    <property type="project" value="TreeGrafter"/>
</dbReference>
<dbReference type="GO" id="GO:0043709">
    <property type="term" value="P:cell adhesion involved in single-species biofilm formation"/>
    <property type="evidence" value="ECO:0007669"/>
    <property type="project" value="TreeGrafter"/>
</dbReference>
<evidence type="ECO:0000259" key="5">
    <source>
        <dbReference type="PROSITE" id="PS50887"/>
    </source>
</evidence>
<dbReference type="InterPro" id="IPR029787">
    <property type="entry name" value="Nucleotide_cyclase"/>
</dbReference>
<dbReference type="SMART" id="SM00448">
    <property type="entry name" value="REC"/>
    <property type="match status" value="1"/>
</dbReference>
<dbReference type="Gene3D" id="3.40.50.2300">
    <property type="match status" value="1"/>
</dbReference>
<dbReference type="Pfam" id="PF00072">
    <property type="entry name" value="Response_reg"/>
    <property type="match status" value="1"/>
</dbReference>
<dbReference type="SUPFAM" id="SSF52172">
    <property type="entry name" value="CheY-like"/>
    <property type="match status" value="1"/>
</dbReference>
<reference evidence="6 7" key="1">
    <citation type="submission" date="2016-12" db="EMBL/GenBank/DDBJ databases">
        <authorList>
            <person name="Song W.-J."/>
            <person name="Kurnit D.M."/>
        </authorList>
    </citation>
    <scope>NUCLEOTIDE SEQUENCE [LARGE SCALE GENOMIC DNA]</scope>
    <source>
        <strain evidence="6 7">DSM 18488</strain>
    </source>
</reference>
<dbReference type="InterPro" id="IPR001789">
    <property type="entry name" value="Sig_transdc_resp-reg_receiver"/>
</dbReference>
<dbReference type="EC" id="2.7.7.65" evidence="1"/>
<evidence type="ECO:0000256" key="1">
    <source>
        <dbReference type="ARBA" id="ARBA00012528"/>
    </source>
</evidence>
<dbReference type="STRING" id="1121416.SAMN02745220_01496"/>
<dbReference type="InterPro" id="IPR000160">
    <property type="entry name" value="GGDEF_dom"/>
</dbReference>
<protein>
    <recommendedName>
        <fullName evidence="1">diguanylate cyclase</fullName>
        <ecNumber evidence="1">2.7.7.65</ecNumber>
    </recommendedName>
</protein>
<dbReference type="GO" id="GO:0005886">
    <property type="term" value="C:plasma membrane"/>
    <property type="evidence" value="ECO:0007669"/>
    <property type="project" value="TreeGrafter"/>
</dbReference>
<dbReference type="PROSITE" id="PS50887">
    <property type="entry name" value="GGDEF"/>
    <property type="match status" value="1"/>
</dbReference>
<dbReference type="InterPro" id="IPR043128">
    <property type="entry name" value="Rev_trsase/Diguanyl_cyclase"/>
</dbReference>
<comment type="catalytic activity">
    <reaction evidence="2">
        <text>2 GTP = 3',3'-c-di-GMP + 2 diphosphate</text>
        <dbReference type="Rhea" id="RHEA:24898"/>
        <dbReference type="ChEBI" id="CHEBI:33019"/>
        <dbReference type="ChEBI" id="CHEBI:37565"/>
        <dbReference type="ChEBI" id="CHEBI:58805"/>
        <dbReference type="EC" id="2.7.7.65"/>
    </reaction>
</comment>
<name>A0A1M7Y310_9BACT</name>
<dbReference type="Pfam" id="PF00990">
    <property type="entry name" value="GGDEF"/>
    <property type="match status" value="1"/>
</dbReference>
<dbReference type="CDD" id="cd01949">
    <property type="entry name" value="GGDEF"/>
    <property type="match status" value="1"/>
</dbReference>
<evidence type="ECO:0000313" key="7">
    <source>
        <dbReference type="Proteomes" id="UP000184603"/>
    </source>
</evidence>
<evidence type="ECO:0000256" key="3">
    <source>
        <dbReference type="PROSITE-ProRule" id="PRU00169"/>
    </source>
</evidence>
<feature type="domain" description="GGDEF" evidence="5">
    <location>
        <begin position="167"/>
        <end position="304"/>
    </location>
</feature>
<dbReference type="InterPro" id="IPR011006">
    <property type="entry name" value="CheY-like_superfamily"/>
</dbReference>
<dbReference type="GO" id="GO:0000160">
    <property type="term" value="P:phosphorelay signal transduction system"/>
    <property type="evidence" value="ECO:0007669"/>
    <property type="project" value="InterPro"/>
</dbReference>
<dbReference type="Gene3D" id="3.30.70.270">
    <property type="match status" value="1"/>
</dbReference>
<keyword evidence="7" id="KW-1185">Reference proteome</keyword>
<dbReference type="SUPFAM" id="SSF55073">
    <property type="entry name" value="Nucleotide cyclase"/>
    <property type="match status" value="1"/>
</dbReference>
<dbReference type="EMBL" id="FRFE01000005">
    <property type="protein sequence ID" value="SHO46440.1"/>
    <property type="molecule type" value="Genomic_DNA"/>
</dbReference>
<evidence type="ECO:0000313" key="6">
    <source>
        <dbReference type="EMBL" id="SHO46440.1"/>
    </source>
</evidence>
<accession>A0A1M7Y310</accession>
<dbReference type="PANTHER" id="PTHR45138">
    <property type="entry name" value="REGULATORY COMPONENTS OF SENSORY TRANSDUCTION SYSTEM"/>
    <property type="match status" value="1"/>
</dbReference>
<organism evidence="6 7">
    <name type="scientific">Desulfopila aestuarii DSM 18488</name>
    <dbReference type="NCBI Taxonomy" id="1121416"/>
    <lineage>
        <taxon>Bacteria</taxon>
        <taxon>Pseudomonadati</taxon>
        <taxon>Thermodesulfobacteriota</taxon>
        <taxon>Desulfobulbia</taxon>
        <taxon>Desulfobulbales</taxon>
        <taxon>Desulfocapsaceae</taxon>
        <taxon>Desulfopila</taxon>
    </lineage>
</organism>
<dbReference type="PANTHER" id="PTHR45138:SF9">
    <property type="entry name" value="DIGUANYLATE CYCLASE DGCM-RELATED"/>
    <property type="match status" value="1"/>
</dbReference>
<feature type="domain" description="Response regulatory" evidence="4">
    <location>
        <begin position="8"/>
        <end position="124"/>
    </location>
</feature>
<dbReference type="GO" id="GO:0052621">
    <property type="term" value="F:diguanylate cyclase activity"/>
    <property type="evidence" value="ECO:0007669"/>
    <property type="project" value="UniProtKB-EC"/>
</dbReference>
<dbReference type="RefSeq" id="WP_073612822.1">
    <property type="nucleotide sequence ID" value="NZ_FRFE01000005.1"/>
</dbReference>